<dbReference type="GO" id="GO:0006281">
    <property type="term" value="P:DNA repair"/>
    <property type="evidence" value="ECO:0007669"/>
    <property type="project" value="TreeGrafter"/>
</dbReference>
<keyword evidence="1" id="KW-0378">Hydrolase</keyword>
<dbReference type="GO" id="GO:0005829">
    <property type="term" value="C:cytosol"/>
    <property type="evidence" value="ECO:0007669"/>
    <property type="project" value="TreeGrafter"/>
</dbReference>
<dbReference type="InterPro" id="IPR041492">
    <property type="entry name" value="HAD_2"/>
</dbReference>
<gene>
    <name evidence="1" type="ORF">RM544_02290</name>
</gene>
<dbReference type="EMBL" id="JAVRIE010000001">
    <property type="protein sequence ID" value="MDT0581353.1"/>
    <property type="molecule type" value="Genomic_DNA"/>
</dbReference>
<dbReference type="AlphaFoldDB" id="A0AAW8R2I0"/>
<name>A0AAW8R2I0_9ALTE</name>
<dbReference type="PANTHER" id="PTHR43434:SF24">
    <property type="entry name" value="HYDROLASE-RELATED"/>
    <property type="match status" value="1"/>
</dbReference>
<proteinExistence type="predicted"/>
<dbReference type="Gene3D" id="1.10.150.240">
    <property type="entry name" value="Putative phosphatase, domain 2"/>
    <property type="match status" value="1"/>
</dbReference>
<dbReference type="SFLD" id="SFLDS00003">
    <property type="entry name" value="Haloacid_Dehalogenase"/>
    <property type="match status" value="1"/>
</dbReference>
<dbReference type="Proteomes" id="UP001249020">
    <property type="component" value="Unassembled WGS sequence"/>
</dbReference>
<dbReference type="InterPro" id="IPR036412">
    <property type="entry name" value="HAD-like_sf"/>
</dbReference>
<dbReference type="SFLD" id="SFLDG01129">
    <property type="entry name" value="C1.5:_HAD__Beta-PGM__Phosphata"/>
    <property type="match status" value="1"/>
</dbReference>
<dbReference type="Pfam" id="PF13419">
    <property type="entry name" value="HAD_2"/>
    <property type="match status" value="1"/>
</dbReference>
<dbReference type="SUPFAM" id="SSF56784">
    <property type="entry name" value="HAD-like"/>
    <property type="match status" value="1"/>
</dbReference>
<dbReference type="NCBIfam" id="TIGR01549">
    <property type="entry name" value="HAD-SF-IA-v1"/>
    <property type="match status" value="1"/>
</dbReference>
<dbReference type="InterPro" id="IPR023214">
    <property type="entry name" value="HAD_sf"/>
</dbReference>
<keyword evidence="2" id="KW-1185">Reference proteome</keyword>
<dbReference type="InterPro" id="IPR006439">
    <property type="entry name" value="HAD-SF_hydro_IA"/>
</dbReference>
<dbReference type="RefSeq" id="WP_311360159.1">
    <property type="nucleotide sequence ID" value="NZ_JAVRIE010000001.1"/>
</dbReference>
<dbReference type="InterPro" id="IPR023198">
    <property type="entry name" value="PGP-like_dom2"/>
</dbReference>
<protein>
    <submittedName>
        <fullName evidence="1">HAD-IA family hydrolase</fullName>
    </submittedName>
</protein>
<dbReference type="GO" id="GO:0008967">
    <property type="term" value="F:phosphoglycolate phosphatase activity"/>
    <property type="evidence" value="ECO:0007669"/>
    <property type="project" value="TreeGrafter"/>
</dbReference>
<reference evidence="1 2" key="1">
    <citation type="submission" date="2023-09" db="EMBL/GenBank/DDBJ databases">
        <authorList>
            <person name="Rey-Velasco X."/>
        </authorList>
    </citation>
    <scope>NUCLEOTIDE SEQUENCE [LARGE SCALE GENOMIC DNA]</scope>
    <source>
        <strain evidence="1 2">W409</strain>
    </source>
</reference>
<evidence type="ECO:0000313" key="2">
    <source>
        <dbReference type="Proteomes" id="UP001249020"/>
    </source>
</evidence>
<dbReference type="InterPro" id="IPR050155">
    <property type="entry name" value="HAD-like_hydrolase_sf"/>
</dbReference>
<comment type="caution">
    <text evidence="1">The sequence shown here is derived from an EMBL/GenBank/DDBJ whole genome shotgun (WGS) entry which is preliminary data.</text>
</comment>
<sequence>MKFKYIIFDWDGTVMDSAAKIVSCMQQAAVLGDMPVPSKEAVEHIIGISLQPAIKQLFDVDDKKADELKEHYKTVFIKQDTTPCPLFAHAEPTLDFLSKRARLAVATGKARRGLERAFDASTTRHYFEHSRCADEAESKPSSDMLIQIIEQWQVNAGEVLMVGDTIYDMQMAENIGMPRVAVSYGVHHSDALSVHKPLRIIDCFSELQEFVYI</sequence>
<dbReference type="PANTHER" id="PTHR43434">
    <property type="entry name" value="PHOSPHOGLYCOLATE PHOSPHATASE"/>
    <property type="match status" value="1"/>
</dbReference>
<organism evidence="1 2">
    <name type="scientific">Brumicola blandensis</name>
    <dbReference type="NCBI Taxonomy" id="3075611"/>
    <lineage>
        <taxon>Bacteria</taxon>
        <taxon>Pseudomonadati</taxon>
        <taxon>Pseudomonadota</taxon>
        <taxon>Gammaproteobacteria</taxon>
        <taxon>Alteromonadales</taxon>
        <taxon>Alteromonadaceae</taxon>
        <taxon>Brumicola</taxon>
    </lineage>
</organism>
<accession>A0AAW8R2I0</accession>
<evidence type="ECO:0000313" key="1">
    <source>
        <dbReference type="EMBL" id="MDT0581353.1"/>
    </source>
</evidence>
<dbReference type="Gene3D" id="3.40.50.1000">
    <property type="entry name" value="HAD superfamily/HAD-like"/>
    <property type="match status" value="1"/>
</dbReference>